<feature type="transmembrane region" description="Helical" evidence="5">
    <location>
        <begin position="92"/>
        <end position="111"/>
    </location>
</feature>
<keyword evidence="3 5" id="KW-1133">Transmembrane helix</keyword>
<dbReference type="GO" id="GO:0016020">
    <property type="term" value="C:membrane"/>
    <property type="evidence" value="ECO:0007669"/>
    <property type="project" value="UniProtKB-SubCell"/>
</dbReference>
<dbReference type="InterPro" id="IPR044878">
    <property type="entry name" value="UbiA_sf"/>
</dbReference>
<dbReference type="InterPro" id="IPR000537">
    <property type="entry name" value="UbiA_prenyltransferase"/>
</dbReference>
<gene>
    <name evidence="6" type="ORF">ASZ90_009701</name>
</gene>
<proteinExistence type="predicted"/>
<reference evidence="6" key="1">
    <citation type="journal article" date="2015" name="Proc. Natl. Acad. Sci. U.S.A.">
        <title>Networks of energetic and metabolic interactions define dynamics in microbial communities.</title>
        <authorList>
            <person name="Embree M."/>
            <person name="Liu J.K."/>
            <person name="Al-Bassam M.M."/>
            <person name="Zengler K."/>
        </authorList>
    </citation>
    <scope>NUCLEOTIDE SEQUENCE</scope>
</reference>
<accession>A0A0W8FI80</accession>
<dbReference type="NCBIfam" id="NF009516">
    <property type="entry name" value="PRK12875.1"/>
    <property type="match status" value="1"/>
</dbReference>
<feature type="transmembrane region" description="Helical" evidence="5">
    <location>
        <begin position="209"/>
        <end position="228"/>
    </location>
</feature>
<evidence type="ECO:0000313" key="6">
    <source>
        <dbReference type="EMBL" id="KUG20564.1"/>
    </source>
</evidence>
<feature type="transmembrane region" description="Helical" evidence="5">
    <location>
        <begin position="234"/>
        <end position="250"/>
    </location>
</feature>
<comment type="caution">
    <text evidence="6">The sequence shown here is derived from an EMBL/GenBank/DDBJ whole genome shotgun (WGS) entry which is preliminary data.</text>
</comment>
<dbReference type="InterPro" id="IPR050475">
    <property type="entry name" value="Prenyltransferase_related"/>
</dbReference>
<keyword evidence="4 5" id="KW-0472">Membrane</keyword>
<comment type="subcellular location">
    <subcellularLocation>
        <location evidence="1">Membrane</location>
        <topology evidence="1">Multi-pass membrane protein</topology>
    </subcellularLocation>
</comment>
<dbReference type="PANTHER" id="PTHR42723:SF1">
    <property type="entry name" value="CHLOROPHYLL SYNTHASE, CHLOROPLASTIC"/>
    <property type="match status" value="1"/>
</dbReference>
<dbReference type="Gene3D" id="1.10.357.140">
    <property type="entry name" value="UbiA prenyltransferase"/>
    <property type="match status" value="1"/>
</dbReference>
<organism evidence="6">
    <name type="scientific">hydrocarbon metagenome</name>
    <dbReference type="NCBI Taxonomy" id="938273"/>
    <lineage>
        <taxon>unclassified sequences</taxon>
        <taxon>metagenomes</taxon>
        <taxon>ecological metagenomes</taxon>
    </lineage>
</organism>
<evidence type="ECO:0000256" key="5">
    <source>
        <dbReference type="SAM" id="Phobius"/>
    </source>
</evidence>
<feature type="transmembrane region" description="Helical" evidence="5">
    <location>
        <begin position="44"/>
        <end position="62"/>
    </location>
</feature>
<dbReference type="AlphaFoldDB" id="A0A0W8FI80"/>
<evidence type="ECO:0000256" key="3">
    <source>
        <dbReference type="ARBA" id="ARBA00022989"/>
    </source>
</evidence>
<feature type="transmembrane region" description="Helical" evidence="5">
    <location>
        <begin position="15"/>
        <end position="32"/>
    </location>
</feature>
<evidence type="ECO:0000256" key="4">
    <source>
        <dbReference type="ARBA" id="ARBA00023136"/>
    </source>
</evidence>
<evidence type="ECO:0000256" key="2">
    <source>
        <dbReference type="ARBA" id="ARBA00022692"/>
    </source>
</evidence>
<name>A0A0W8FI80_9ZZZZ</name>
<keyword evidence="2 5" id="KW-0812">Transmembrane</keyword>
<dbReference type="CDD" id="cd13966">
    <property type="entry name" value="PT_UbiA_4"/>
    <property type="match status" value="1"/>
</dbReference>
<sequence length="284" mass="31672">MPDSLLSLALRVSRFRFWIYTGGTYVVGYALGMPSWEAFLSPGYALYLFYFFLPANVFIYGVNDYFDQETDRFNPKKDVREYRWRDADGRNLLLLIGLSAGISAALLALQAGWTERLIFLSFLFLSFFYSAPPLRFKEIPILDFSSNLLYIMPGIFGYYLASGILPPLILIAAGYLHVAAMHLFSAIPDIGYDRAAGVTTTAVALQERPSLLLCLFFWAGLAAIVILASGMHPASFLVLIYPAIPLLLLVDRALDIERIYWYLPAINTSLGGLVFAAATLQTVL</sequence>
<evidence type="ECO:0000256" key="1">
    <source>
        <dbReference type="ARBA" id="ARBA00004141"/>
    </source>
</evidence>
<dbReference type="GO" id="GO:0016765">
    <property type="term" value="F:transferase activity, transferring alkyl or aryl (other than methyl) groups"/>
    <property type="evidence" value="ECO:0007669"/>
    <property type="project" value="InterPro"/>
</dbReference>
<dbReference type="Pfam" id="PF01040">
    <property type="entry name" value="UbiA"/>
    <property type="match status" value="1"/>
</dbReference>
<dbReference type="EMBL" id="LNQE01001175">
    <property type="protein sequence ID" value="KUG20564.1"/>
    <property type="molecule type" value="Genomic_DNA"/>
</dbReference>
<feature type="transmembrane region" description="Helical" evidence="5">
    <location>
        <begin position="259"/>
        <end position="280"/>
    </location>
</feature>
<protein>
    <submittedName>
        <fullName evidence="6">Lycopene elongase</fullName>
    </submittedName>
</protein>
<dbReference type="PANTHER" id="PTHR42723">
    <property type="entry name" value="CHLOROPHYLL SYNTHASE"/>
    <property type="match status" value="1"/>
</dbReference>
<dbReference type="Gene3D" id="1.20.120.1780">
    <property type="entry name" value="UbiA prenyltransferase"/>
    <property type="match status" value="1"/>
</dbReference>